<comment type="caution">
    <text evidence="2">The sequence shown here is derived from an EMBL/GenBank/DDBJ whole genome shotgun (WGS) entry which is preliminary data.</text>
</comment>
<keyword evidence="1" id="KW-0812">Transmembrane</keyword>
<dbReference type="RefSeq" id="WP_000672160.1">
    <property type="nucleotide sequence ID" value="NZ_AHNR02000057.1"/>
</dbReference>
<keyword evidence="1" id="KW-0472">Membrane</keyword>
<sequence>MKFRLTAVILFFAFLQCVTYRDFPKDYIGKAPQSKSSNKILYYKIYNGTIAGGSNRLNDVIQFDSPFSQTVKSDTLPEKGLYLKITIEQRLPNIASFIFGYISFVTLTIFPFWSNEDGSNVLFQIYQDGQFLKSYEYRVRRSGFVWILMAPFAWVNAFTYSESEAFEAIAFKFFEDSAPDLLNKK</sequence>
<accession>A0A0E2D3C6</accession>
<evidence type="ECO:0008006" key="4">
    <source>
        <dbReference type="Google" id="ProtNLM"/>
    </source>
</evidence>
<feature type="transmembrane region" description="Helical" evidence="1">
    <location>
        <begin position="94"/>
        <end position="113"/>
    </location>
</feature>
<feature type="transmembrane region" description="Helical" evidence="1">
    <location>
        <begin position="143"/>
        <end position="161"/>
    </location>
</feature>
<evidence type="ECO:0000256" key="1">
    <source>
        <dbReference type="SAM" id="Phobius"/>
    </source>
</evidence>
<dbReference type="EMBL" id="AHNR02000057">
    <property type="protein sequence ID" value="EKR54076.1"/>
    <property type="molecule type" value="Genomic_DNA"/>
</dbReference>
<proteinExistence type="predicted"/>
<evidence type="ECO:0000313" key="2">
    <source>
        <dbReference type="EMBL" id="EKR54076.1"/>
    </source>
</evidence>
<gene>
    <name evidence="2" type="ORF">LEP1GSC105_4511</name>
</gene>
<dbReference type="NCBIfam" id="NF047816">
    <property type="entry name" value="LIC12231_lipo"/>
    <property type="match status" value="1"/>
</dbReference>
<evidence type="ECO:0000313" key="3">
    <source>
        <dbReference type="Proteomes" id="UP000001340"/>
    </source>
</evidence>
<reference evidence="2 3" key="1">
    <citation type="submission" date="2012-10" db="EMBL/GenBank/DDBJ databases">
        <authorList>
            <person name="Harkins D.M."/>
            <person name="Durkin A.S."/>
            <person name="Brinkac L.M."/>
            <person name="Haft D.H."/>
            <person name="Selengut J.D."/>
            <person name="Sanka R."/>
            <person name="DePew J."/>
            <person name="Purushe J."/>
            <person name="Chanthongthip A."/>
            <person name="Lattana O."/>
            <person name="Phetsouvanh R."/>
            <person name="Newton P.N."/>
            <person name="Vinetz J.M."/>
            <person name="Sutton G.G."/>
            <person name="Nierman W.C."/>
            <person name="Fouts D.E."/>
        </authorList>
    </citation>
    <scope>NUCLEOTIDE SEQUENCE [LARGE SCALE GENOMIC DNA]</scope>
    <source>
        <strain evidence="2 3">UI 12758</strain>
    </source>
</reference>
<keyword evidence="1" id="KW-1133">Transmembrane helix</keyword>
<dbReference type="AlphaFoldDB" id="A0A0E2D3C6"/>
<organism evidence="2 3">
    <name type="scientific">Leptospira interrogans str. UI 12758</name>
    <dbReference type="NCBI Taxonomy" id="1049938"/>
    <lineage>
        <taxon>Bacteria</taxon>
        <taxon>Pseudomonadati</taxon>
        <taxon>Spirochaetota</taxon>
        <taxon>Spirochaetia</taxon>
        <taxon>Leptospirales</taxon>
        <taxon>Leptospiraceae</taxon>
        <taxon>Leptospira</taxon>
    </lineage>
</organism>
<dbReference type="Proteomes" id="UP000001340">
    <property type="component" value="Unassembled WGS sequence"/>
</dbReference>
<name>A0A0E2D3C6_LEPIR</name>
<protein>
    <recommendedName>
        <fullName evidence="4">Lipoprotein</fullName>
    </recommendedName>
</protein>